<gene>
    <name evidence="1" type="ORF">K435DRAFT_682697</name>
</gene>
<dbReference type="AlphaFoldDB" id="A0A4S8LDS8"/>
<dbReference type="Proteomes" id="UP000297245">
    <property type="component" value="Unassembled WGS sequence"/>
</dbReference>
<accession>A0A4S8LDS8</accession>
<dbReference type="OrthoDB" id="3062525at2759"/>
<organism evidence="1 2">
    <name type="scientific">Dendrothele bispora (strain CBS 962.96)</name>
    <dbReference type="NCBI Taxonomy" id="1314807"/>
    <lineage>
        <taxon>Eukaryota</taxon>
        <taxon>Fungi</taxon>
        <taxon>Dikarya</taxon>
        <taxon>Basidiomycota</taxon>
        <taxon>Agaricomycotina</taxon>
        <taxon>Agaricomycetes</taxon>
        <taxon>Agaricomycetidae</taxon>
        <taxon>Agaricales</taxon>
        <taxon>Agaricales incertae sedis</taxon>
        <taxon>Dendrothele</taxon>
    </lineage>
</organism>
<proteinExistence type="predicted"/>
<keyword evidence="2" id="KW-1185">Reference proteome</keyword>
<name>A0A4S8LDS8_DENBC</name>
<evidence type="ECO:0000313" key="2">
    <source>
        <dbReference type="Proteomes" id="UP000297245"/>
    </source>
</evidence>
<sequence length="53" mass="6410">QIQCDNPHKCILRAQQLLDTLPPKWDPRSELPEDYIRKPNPEDFNNYWTPFNN</sequence>
<reference evidence="1 2" key="1">
    <citation type="journal article" date="2019" name="Nat. Ecol. Evol.">
        <title>Megaphylogeny resolves global patterns of mushroom evolution.</title>
        <authorList>
            <person name="Varga T."/>
            <person name="Krizsan K."/>
            <person name="Foldi C."/>
            <person name="Dima B."/>
            <person name="Sanchez-Garcia M."/>
            <person name="Sanchez-Ramirez S."/>
            <person name="Szollosi G.J."/>
            <person name="Szarkandi J.G."/>
            <person name="Papp V."/>
            <person name="Albert L."/>
            <person name="Andreopoulos W."/>
            <person name="Angelini C."/>
            <person name="Antonin V."/>
            <person name="Barry K.W."/>
            <person name="Bougher N.L."/>
            <person name="Buchanan P."/>
            <person name="Buyck B."/>
            <person name="Bense V."/>
            <person name="Catcheside P."/>
            <person name="Chovatia M."/>
            <person name="Cooper J."/>
            <person name="Damon W."/>
            <person name="Desjardin D."/>
            <person name="Finy P."/>
            <person name="Geml J."/>
            <person name="Haridas S."/>
            <person name="Hughes K."/>
            <person name="Justo A."/>
            <person name="Karasinski D."/>
            <person name="Kautmanova I."/>
            <person name="Kiss B."/>
            <person name="Kocsube S."/>
            <person name="Kotiranta H."/>
            <person name="LaButti K.M."/>
            <person name="Lechner B.E."/>
            <person name="Liimatainen K."/>
            <person name="Lipzen A."/>
            <person name="Lukacs Z."/>
            <person name="Mihaltcheva S."/>
            <person name="Morgado L.N."/>
            <person name="Niskanen T."/>
            <person name="Noordeloos M.E."/>
            <person name="Ohm R.A."/>
            <person name="Ortiz-Santana B."/>
            <person name="Ovrebo C."/>
            <person name="Racz N."/>
            <person name="Riley R."/>
            <person name="Savchenko A."/>
            <person name="Shiryaev A."/>
            <person name="Soop K."/>
            <person name="Spirin V."/>
            <person name="Szebenyi C."/>
            <person name="Tomsovsky M."/>
            <person name="Tulloss R.E."/>
            <person name="Uehling J."/>
            <person name="Grigoriev I.V."/>
            <person name="Vagvolgyi C."/>
            <person name="Papp T."/>
            <person name="Martin F.M."/>
            <person name="Miettinen O."/>
            <person name="Hibbett D.S."/>
            <person name="Nagy L.G."/>
        </authorList>
    </citation>
    <scope>NUCLEOTIDE SEQUENCE [LARGE SCALE GENOMIC DNA]</scope>
    <source>
        <strain evidence="1 2">CBS 962.96</strain>
    </source>
</reference>
<feature type="non-terminal residue" evidence="1">
    <location>
        <position position="1"/>
    </location>
</feature>
<dbReference type="EMBL" id="ML179473">
    <property type="protein sequence ID" value="THU86900.1"/>
    <property type="molecule type" value="Genomic_DNA"/>
</dbReference>
<evidence type="ECO:0000313" key="1">
    <source>
        <dbReference type="EMBL" id="THU86900.1"/>
    </source>
</evidence>
<protein>
    <submittedName>
        <fullName evidence="1">Uncharacterized protein</fullName>
    </submittedName>
</protein>